<dbReference type="Gene3D" id="3.40.630.30">
    <property type="match status" value="1"/>
</dbReference>
<dbReference type="OrthoDB" id="3526335at2"/>
<dbReference type="EMBL" id="WBKA01000005">
    <property type="protein sequence ID" value="KAB1631661.1"/>
    <property type="molecule type" value="Genomic_DNA"/>
</dbReference>
<name>A0A7C8FTP8_9MICO</name>
<protein>
    <submittedName>
        <fullName evidence="2">GNAT family N-acetyltransferase</fullName>
    </submittedName>
</protein>
<comment type="caution">
    <text evidence="2">The sequence shown here is derived from an EMBL/GenBank/DDBJ whole genome shotgun (WGS) entry which is preliminary data.</text>
</comment>
<sequence length="152" mass="16583">MTNLRLAELNAKYIIAANDLSLKPGQAQFIAPVTYSAAASVIDPSTAWQRVIVDDDTDEVVAFIHGHFDPNAEAPEFRAALWRILVDAEGQGRGIGRFAADALADEARARGYDELYVHYEPGEDGPGPFFTRIGFEPVGETPYGDVIARMTL</sequence>
<keyword evidence="3" id="KW-1185">Reference proteome</keyword>
<keyword evidence="2" id="KW-0808">Transferase</keyword>
<dbReference type="InterPro" id="IPR000182">
    <property type="entry name" value="GNAT_dom"/>
</dbReference>
<gene>
    <name evidence="2" type="ORF">F8O02_06870</name>
</gene>
<reference evidence="2 3" key="1">
    <citation type="submission" date="2019-09" db="EMBL/GenBank/DDBJ databases">
        <title>Phylogeny of genus Pseudoclavibacter and closely related genus.</title>
        <authorList>
            <person name="Li Y."/>
        </authorList>
    </citation>
    <scope>NUCLEOTIDE SEQUENCE [LARGE SCALE GENOMIC DNA]</scope>
    <source>
        <strain evidence="2 3">JCM 16921</strain>
    </source>
</reference>
<dbReference type="RefSeq" id="WP_158036515.1">
    <property type="nucleotide sequence ID" value="NZ_BAAAZV010000011.1"/>
</dbReference>
<dbReference type="CDD" id="cd04301">
    <property type="entry name" value="NAT_SF"/>
    <property type="match status" value="1"/>
</dbReference>
<dbReference type="SUPFAM" id="SSF55729">
    <property type="entry name" value="Acyl-CoA N-acyltransferases (Nat)"/>
    <property type="match status" value="1"/>
</dbReference>
<dbReference type="Pfam" id="PF00583">
    <property type="entry name" value="Acetyltransf_1"/>
    <property type="match status" value="1"/>
</dbReference>
<evidence type="ECO:0000313" key="3">
    <source>
        <dbReference type="Proteomes" id="UP000481339"/>
    </source>
</evidence>
<evidence type="ECO:0000313" key="2">
    <source>
        <dbReference type="EMBL" id="KAB1631661.1"/>
    </source>
</evidence>
<feature type="domain" description="N-acetyltransferase" evidence="1">
    <location>
        <begin position="4"/>
        <end position="152"/>
    </location>
</feature>
<dbReference type="GO" id="GO:0016747">
    <property type="term" value="F:acyltransferase activity, transferring groups other than amino-acyl groups"/>
    <property type="evidence" value="ECO:0007669"/>
    <property type="project" value="InterPro"/>
</dbReference>
<evidence type="ECO:0000259" key="1">
    <source>
        <dbReference type="PROSITE" id="PS51186"/>
    </source>
</evidence>
<dbReference type="AlphaFoldDB" id="A0A7C8FTP8"/>
<dbReference type="InterPro" id="IPR016181">
    <property type="entry name" value="Acyl_CoA_acyltransferase"/>
</dbReference>
<accession>A0A7C8FTP8</accession>
<organism evidence="2 3">
    <name type="scientific">Pseudoclavibacter caeni</name>
    <dbReference type="NCBI Taxonomy" id="908846"/>
    <lineage>
        <taxon>Bacteria</taxon>
        <taxon>Bacillati</taxon>
        <taxon>Actinomycetota</taxon>
        <taxon>Actinomycetes</taxon>
        <taxon>Micrococcales</taxon>
        <taxon>Microbacteriaceae</taxon>
        <taxon>Pseudoclavibacter</taxon>
    </lineage>
</organism>
<dbReference type="PROSITE" id="PS51186">
    <property type="entry name" value="GNAT"/>
    <property type="match status" value="1"/>
</dbReference>
<proteinExistence type="predicted"/>
<dbReference type="Proteomes" id="UP000481339">
    <property type="component" value="Unassembled WGS sequence"/>
</dbReference>